<name>A0ABP5WNY0_9ACTN</name>
<keyword evidence="6" id="KW-0472">Membrane</keyword>
<keyword evidence="4 5" id="KW-0067">ATP-binding</keyword>
<dbReference type="InterPro" id="IPR008271">
    <property type="entry name" value="Ser/Thr_kinase_AS"/>
</dbReference>
<dbReference type="PROSITE" id="PS00108">
    <property type="entry name" value="PROTEIN_KINASE_ST"/>
    <property type="match status" value="1"/>
</dbReference>
<evidence type="ECO:0000256" key="3">
    <source>
        <dbReference type="ARBA" id="ARBA00022777"/>
    </source>
</evidence>
<evidence type="ECO:0000256" key="1">
    <source>
        <dbReference type="ARBA" id="ARBA00022679"/>
    </source>
</evidence>
<dbReference type="CDD" id="cd14014">
    <property type="entry name" value="STKc_PknB_like"/>
    <property type="match status" value="1"/>
</dbReference>
<evidence type="ECO:0000256" key="5">
    <source>
        <dbReference type="PROSITE-ProRule" id="PRU10141"/>
    </source>
</evidence>
<dbReference type="SMART" id="SM00220">
    <property type="entry name" value="S_TKc"/>
    <property type="match status" value="1"/>
</dbReference>
<dbReference type="Proteomes" id="UP001501231">
    <property type="component" value="Unassembled WGS sequence"/>
</dbReference>
<comment type="caution">
    <text evidence="8">The sequence shown here is derived from an EMBL/GenBank/DDBJ whole genome shotgun (WGS) entry which is preliminary data.</text>
</comment>
<evidence type="ECO:0000256" key="2">
    <source>
        <dbReference type="ARBA" id="ARBA00022741"/>
    </source>
</evidence>
<keyword evidence="3" id="KW-0418">Kinase</keyword>
<protein>
    <recommendedName>
        <fullName evidence="7">Protein kinase domain-containing protein</fullName>
    </recommendedName>
</protein>
<proteinExistence type="predicted"/>
<dbReference type="EMBL" id="BAAARW010000020">
    <property type="protein sequence ID" value="GAA2432137.1"/>
    <property type="molecule type" value="Genomic_DNA"/>
</dbReference>
<dbReference type="InterPro" id="IPR017441">
    <property type="entry name" value="Protein_kinase_ATP_BS"/>
</dbReference>
<organism evidence="8 9">
    <name type="scientific">Actinomadura vinacea</name>
    <dbReference type="NCBI Taxonomy" id="115336"/>
    <lineage>
        <taxon>Bacteria</taxon>
        <taxon>Bacillati</taxon>
        <taxon>Actinomycetota</taxon>
        <taxon>Actinomycetes</taxon>
        <taxon>Streptosporangiales</taxon>
        <taxon>Thermomonosporaceae</taxon>
        <taxon>Actinomadura</taxon>
    </lineage>
</organism>
<feature type="transmembrane region" description="Helical" evidence="6">
    <location>
        <begin position="318"/>
        <end position="340"/>
    </location>
</feature>
<evidence type="ECO:0000313" key="8">
    <source>
        <dbReference type="EMBL" id="GAA2432137.1"/>
    </source>
</evidence>
<keyword evidence="2 5" id="KW-0547">Nucleotide-binding</keyword>
<keyword evidence="1" id="KW-0808">Transferase</keyword>
<dbReference type="PROSITE" id="PS00107">
    <property type="entry name" value="PROTEIN_KINASE_ATP"/>
    <property type="match status" value="1"/>
</dbReference>
<dbReference type="PANTHER" id="PTHR43289:SF34">
    <property type="entry name" value="SERINE_THREONINE-PROTEIN KINASE YBDM-RELATED"/>
    <property type="match status" value="1"/>
</dbReference>
<keyword evidence="6" id="KW-1133">Transmembrane helix</keyword>
<dbReference type="RefSeq" id="WP_344592383.1">
    <property type="nucleotide sequence ID" value="NZ_BAAARW010000020.1"/>
</dbReference>
<reference evidence="9" key="1">
    <citation type="journal article" date="2019" name="Int. J. Syst. Evol. Microbiol.">
        <title>The Global Catalogue of Microorganisms (GCM) 10K type strain sequencing project: providing services to taxonomists for standard genome sequencing and annotation.</title>
        <authorList>
            <consortium name="The Broad Institute Genomics Platform"/>
            <consortium name="The Broad Institute Genome Sequencing Center for Infectious Disease"/>
            <person name="Wu L."/>
            <person name="Ma J."/>
        </authorList>
    </citation>
    <scope>NUCLEOTIDE SEQUENCE [LARGE SCALE GENOMIC DNA]</scope>
    <source>
        <strain evidence="9">JCM 3325</strain>
    </source>
</reference>
<gene>
    <name evidence="8" type="ORF">GCM10010191_52610</name>
</gene>
<dbReference type="InterPro" id="IPR011009">
    <property type="entry name" value="Kinase-like_dom_sf"/>
</dbReference>
<evidence type="ECO:0000259" key="7">
    <source>
        <dbReference type="PROSITE" id="PS50011"/>
    </source>
</evidence>
<evidence type="ECO:0000313" key="9">
    <source>
        <dbReference type="Proteomes" id="UP001501231"/>
    </source>
</evidence>
<dbReference type="Pfam" id="PF00069">
    <property type="entry name" value="Pkinase"/>
    <property type="match status" value="1"/>
</dbReference>
<feature type="domain" description="Protein kinase" evidence="7">
    <location>
        <begin position="19"/>
        <end position="271"/>
    </location>
</feature>
<dbReference type="Gene3D" id="3.30.200.20">
    <property type="entry name" value="Phosphorylase Kinase, domain 1"/>
    <property type="match status" value="1"/>
</dbReference>
<dbReference type="PROSITE" id="PS50011">
    <property type="entry name" value="PROTEIN_KINASE_DOM"/>
    <property type="match status" value="1"/>
</dbReference>
<keyword evidence="9" id="KW-1185">Reference proteome</keyword>
<sequence length="457" mass="47790">MRPLEPGDPRWIGDGDRRHRVLARIGSGGMGVVYLGRSAGGRAVAIKLVHADLAGDGEFRDRFRREAAAARAVGGAFTAPVLDADPDAAVPWLVTEFLPAVPLSDAVQDGGPLPAAAVAPLAAGIAEALLAIHRAGIVHRDLKPANVLLTADGPRVIDFGIARAVDAATVTRPGVRAGSPGFMSPEQVTGGKIGPAGDVFSFGATLAFACTGAEPFGDGPWHVKMLRIESEEPRLDGIADDRLRALAASCLDRDPERRPTAAELAERLSALSRDDSPEDASWLPPHITAEIGRRAAEAENPPLPLPAPATPRKVERRVVAAATAIGLALVAGAAIVAWPAKRGPGAAATPSASAKASQIVRTTPATRTLEFYITGDVRLTSVTFTVNGQDTTLKNVKLPRRQIVRIPAAPQRSEWRLRFRFPPGQVAWRVLIDGFETSTGGSGSAGRSGTGDYDGTA</sequence>
<keyword evidence="6" id="KW-0812">Transmembrane</keyword>
<dbReference type="PANTHER" id="PTHR43289">
    <property type="entry name" value="MITOGEN-ACTIVATED PROTEIN KINASE KINASE KINASE 20-RELATED"/>
    <property type="match status" value="1"/>
</dbReference>
<accession>A0ABP5WNY0</accession>
<dbReference type="SUPFAM" id="SSF56112">
    <property type="entry name" value="Protein kinase-like (PK-like)"/>
    <property type="match status" value="1"/>
</dbReference>
<evidence type="ECO:0000256" key="6">
    <source>
        <dbReference type="SAM" id="Phobius"/>
    </source>
</evidence>
<dbReference type="InterPro" id="IPR000719">
    <property type="entry name" value="Prot_kinase_dom"/>
</dbReference>
<evidence type="ECO:0000256" key="4">
    <source>
        <dbReference type="ARBA" id="ARBA00022840"/>
    </source>
</evidence>
<dbReference type="Gene3D" id="1.10.510.10">
    <property type="entry name" value="Transferase(Phosphotransferase) domain 1"/>
    <property type="match status" value="1"/>
</dbReference>
<feature type="binding site" evidence="5">
    <location>
        <position position="47"/>
    </location>
    <ligand>
        <name>ATP</name>
        <dbReference type="ChEBI" id="CHEBI:30616"/>
    </ligand>
</feature>